<comment type="caution">
    <text evidence="2">The sequence shown here is derived from an EMBL/GenBank/DDBJ whole genome shotgun (WGS) entry which is preliminary data.</text>
</comment>
<sequence>MSKGGRGVGKDGSRSEFGNRGSLFEASKEKLGEGTCFEEVKNRFRRSPENFGHDCAKMRAEKRLEALSNLKKPGALK</sequence>
<dbReference type="AlphaFoldDB" id="A0AAD3SHH0"/>
<evidence type="ECO:0000313" key="3">
    <source>
        <dbReference type="Proteomes" id="UP001279734"/>
    </source>
</evidence>
<gene>
    <name evidence="2" type="ORF">Nepgr_012412</name>
</gene>
<dbReference type="Proteomes" id="UP001279734">
    <property type="component" value="Unassembled WGS sequence"/>
</dbReference>
<name>A0AAD3SHH0_NEPGR</name>
<keyword evidence="3" id="KW-1185">Reference proteome</keyword>
<dbReference type="EMBL" id="BSYO01000010">
    <property type="protein sequence ID" value="GMH10571.1"/>
    <property type="molecule type" value="Genomic_DNA"/>
</dbReference>
<evidence type="ECO:0000256" key="1">
    <source>
        <dbReference type="SAM" id="MobiDB-lite"/>
    </source>
</evidence>
<accession>A0AAD3SHH0</accession>
<evidence type="ECO:0000313" key="2">
    <source>
        <dbReference type="EMBL" id="GMH10571.1"/>
    </source>
</evidence>
<reference evidence="2" key="1">
    <citation type="submission" date="2023-05" db="EMBL/GenBank/DDBJ databases">
        <title>Nepenthes gracilis genome sequencing.</title>
        <authorList>
            <person name="Fukushima K."/>
        </authorList>
    </citation>
    <scope>NUCLEOTIDE SEQUENCE</scope>
    <source>
        <strain evidence="2">SING2019-196</strain>
    </source>
</reference>
<protein>
    <submittedName>
        <fullName evidence="2">Uncharacterized protein</fullName>
    </submittedName>
</protein>
<feature type="region of interest" description="Disordered" evidence="1">
    <location>
        <begin position="1"/>
        <end position="24"/>
    </location>
</feature>
<organism evidence="2 3">
    <name type="scientific">Nepenthes gracilis</name>
    <name type="common">Slender pitcher plant</name>
    <dbReference type="NCBI Taxonomy" id="150966"/>
    <lineage>
        <taxon>Eukaryota</taxon>
        <taxon>Viridiplantae</taxon>
        <taxon>Streptophyta</taxon>
        <taxon>Embryophyta</taxon>
        <taxon>Tracheophyta</taxon>
        <taxon>Spermatophyta</taxon>
        <taxon>Magnoliopsida</taxon>
        <taxon>eudicotyledons</taxon>
        <taxon>Gunneridae</taxon>
        <taxon>Pentapetalae</taxon>
        <taxon>Caryophyllales</taxon>
        <taxon>Nepenthaceae</taxon>
        <taxon>Nepenthes</taxon>
    </lineage>
</organism>
<proteinExistence type="predicted"/>